<accession>A0A6N7KIK2</accession>
<keyword evidence="1" id="KW-1133">Transmembrane helix</keyword>
<evidence type="ECO:0000313" key="3">
    <source>
        <dbReference type="Proteomes" id="UP000450000"/>
    </source>
</evidence>
<feature type="transmembrane region" description="Helical" evidence="1">
    <location>
        <begin position="20"/>
        <end position="40"/>
    </location>
</feature>
<sequence length="120" mass="11953">MSVHTPDPAALDPDGVTDAALARMGAAVMAAVAAVAALLWGRHQVTARRPGSGGGWARAAFAVSAVHLVPNLAVIALASWGWQAPLIAFTCAVVTCGVQEAAAATAPGGDRAGRPSPTFD</sequence>
<dbReference type="EMBL" id="WBOF01000001">
    <property type="protein sequence ID" value="MQS11226.1"/>
    <property type="molecule type" value="Genomic_DNA"/>
</dbReference>
<proteinExistence type="predicted"/>
<organism evidence="2 3">
    <name type="scientific">Streptomyces kaniharaensis</name>
    <dbReference type="NCBI Taxonomy" id="212423"/>
    <lineage>
        <taxon>Bacteria</taxon>
        <taxon>Bacillati</taxon>
        <taxon>Actinomycetota</taxon>
        <taxon>Actinomycetes</taxon>
        <taxon>Kitasatosporales</taxon>
        <taxon>Streptomycetaceae</taxon>
        <taxon>Streptomyces</taxon>
    </lineage>
</organism>
<gene>
    <name evidence="2" type="ORF">F7Q99_02715</name>
</gene>
<dbReference type="AlphaFoldDB" id="A0A6N7KIK2"/>
<feature type="transmembrane region" description="Helical" evidence="1">
    <location>
        <begin position="61"/>
        <end position="82"/>
    </location>
</feature>
<name>A0A6N7KIK2_9ACTN</name>
<reference evidence="2 3" key="1">
    <citation type="submission" date="2019-09" db="EMBL/GenBank/DDBJ databases">
        <title>Genome Sequences of Streptomyces kaniharaensis ATCC 21070.</title>
        <authorList>
            <person name="Zhu W."/>
            <person name="De Crecy-Lagard V."/>
            <person name="Richards N.G."/>
        </authorList>
    </citation>
    <scope>NUCLEOTIDE SEQUENCE [LARGE SCALE GENOMIC DNA]</scope>
    <source>
        <strain evidence="2 3">SF-557</strain>
    </source>
</reference>
<dbReference type="Proteomes" id="UP000450000">
    <property type="component" value="Unassembled WGS sequence"/>
</dbReference>
<comment type="caution">
    <text evidence="2">The sequence shown here is derived from an EMBL/GenBank/DDBJ whole genome shotgun (WGS) entry which is preliminary data.</text>
</comment>
<evidence type="ECO:0000256" key="1">
    <source>
        <dbReference type="SAM" id="Phobius"/>
    </source>
</evidence>
<evidence type="ECO:0000313" key="2">
    <source>
        <dbReference type="EMBL" id="MQS11226.1"/>
    </source>
</evidence>
<dbReference type="OrthoDB" id="4325405at2"/>
<keyword evidence="1" id="KW-0472">Membrane</keyword>
<dbReference type="RefSeq" id="WP_153459906.1">
    <property type="nucleotide sequence ID" value="NZ_WBOF01000001.1"/>
</dbReference>
<protein>
    <submittedName>
        <fullName evidence="2">Uncharacterized protein</fullName>
    </submittedName>
</protein>
<keyword evidence="1" id="KW-0812">Transmembrane</keyword>
<keyword evidence="3" id="KW-1185">Reference proteome</keyword>